<dbReference type="PANTHER" id="PTHR47936:SF1">
    <property type="entry name" value="PENTATRICOPEPTIDE REPEAT-CONTAINING PROTEIN GUN1, CHLOROPLASTIC"/>
    <property type="match status" value="1"/>
</dbReference>
<proteinExistence type="predicted"/>
<dbReference type="EMBL" id="CAUYUJ010003014">
    <property type="protein sequence ID" value="CAK0803472.1"/>
    <property type="molecule type" value="Genomic_DNA"/>
</dbReference>
<dbReference type="InterPro" id="IPR002885">
    <property type="entry name" value="PPR_rpt"/>
</dbReference>
<dbReference type="NCBIfam" id="TIGR00756">
    <property type="entry name" value="PPR"/>
    <property type="match status" value="1"/>
</dbReference>
<dbReference type="InterPro" id="IPR011990">
    <property type="entry name" value="TPR-like_helical_dom_sf"/>
</dbReference>
<feature type="repeat" description="PPR" evidence="2">
    <location>
        <begin position="304"/>
        <end position="338"/>
    </location>
</feature>
<dbReference type="PROSITE" id="PS51375">
    <property type="entry name" value="PPR"/>
    <property type="match status" value="1"/>
</dbReference>
<gene>
    <name evidence="4" type="ORF">PCOR1329_LOCUS10619</name>
</gene>
<keyword evidence="1" id="KW-0677">Repeat</keyword>
<dbReference type="Gene3D" id="1.25.40.10">
    <property type="entry name" value="Tetratricopeptide repeat domain"/>
    <property type="match status" value="2"/>
</dbReference>
<evidence type="ECO:0000259" key="3">
    <source>
        <dbReference type="Pfam" id="PF17177"/>
    </source>
</evidence>
<organism evidence="4 5">
    <name type="scientific">Prorocentrum cordatum</name>
    <dbReference type="NCBI Taxonomy" id="2364126"/>
    <lineage>
        <taxon>Eukaryota</taxon>
        <taxon>Sar</taxon>
        <taxon>Alveolata</taxon>
        <taxon>Dinophyceae</taxon>
        <taxon>Prorocentrales</taxon>
        <taxon>Prorocentraceae</taxon>
        <taxon>Prorocentrum</taxon>
    </lineage>
</organism>
<comment type="caution">
    <text evidence="4">The sequence shown here is derived from an EMBL/GenBank/DDBJ whole genome shotgun (WGS) entry which is preliminary data.</text>
</comment>
<name>A0ABN9QC45_9DINO</name>
<reference evidence="4" key="1">
    <citation type="submission" date="2023-10" db="EMBL/GenBank/DDBJ databases">
        <authorList>
            <person name="Chen Y."/>
            <person name="Shah S."/>
            <person name="Dougan E. K."/>
            <person name="Thang M."/>
            <person name="Chan C."/>
        </authorList>
    </citation>
    <scope>NUCLEOTIDE SEQUENCE [LARGE SCALE GENOMIC DNA]</scope>
</reference>
<evidence type="ECO:0000256" key="1">
    <source>
        <dbReference type="ARBA" id="ARBA00022737"/>
    </source>
</evidence>
<dbReference type="Pfam" id="PF17177">
    <property type="entry name" value="PPR_long"/>
    <property type="match status" value="1"/>
</dbReference>
<keyword evidence="5" id="KW-1185">Reference proteome</keyword>
<evidence type="ECO:0000256" key="2">
    <source>
        <dbReference type="PROSITE-ProRule" id="PRU00708"/>
    </source>
</evidence>
<evidence type="ECO:0000313" key="4">
    <source>
        <dbReference type="EMBL" id="CAK0803472.1"/>
    </source>
</evidence>
<dbReference type="InterPro" id="IPR033443">
    <property type="entry name" value="PROP1-like_PPR_dom"/>
</dbReference>
<dbReference type="PANTHER" id="PTHR47936">
    <property type="entry name" value="PPR_LONG DOMAIN-CONTAINING PROTEIN"/>
    <property type="match status" value="1"/>
</dbReference>
<feature type="domain" description="PROP1-like PPR" evidence="3">
    <location>
        <begin position="199"/>
        <end position="357"/>
    </location>
</feature>
<feature type="non-terminal residue" evidence="4">
    <location>
        <position position="1"/>
    </location>
</feature>
<evidence type="ECO:0000313" key="5">
    <source>
        <dbReference type="Proteomes" id="UP001189429"/>
    </source>
</evidence>
<sequence>AETSGRLSSAASVLVAWRAGKDRAPTPPDLLRPVVQALVDQEPDALVAEVCDHLRAHKAVLCNSRNAREILDVVARAGNTAAMATLWKTFNTTFQIPPTSSVYEVLSGGYASVGAEDKVGEVAAEMKRNRMKPTARGLSLTIKGYLKSGMIYPVMNQIVEMKKLGFHVPPYALAQFFRISCEAGRLQEVFEAATAAGLQAPSEAVVLMLEHCAHKNHTDLALRIESAAREAKTPLLVGAFDALLKLHSLSGDLRAIDLFEEMKASGCSISEGLCVGLLARCAESKFLRFADLIVKHVRANATMTIALYSALMKVYAYCGMYDKACDLYDQLREDGLEPDSMMYGCLMKFAVECGRTDLSRDLSEKDAAVIDACPTFATQKSAGGAKGAMALAAGHGHRGAPQSVEASLQSMEARLQTSLQAAVATASASMPQAFQDTVIDLAKQSDARFLAMEDRIAPAEARMDDLDRMQKDIQMLTDELVVLTSGVSVPQTGGSWDRDPDPAVVTVFAKPTLPKQAVEQALAPLVAEAQLHDHVRLEGDAVSQSLLLRCKGAGALAERRAGTPLQLMRLGPGQWREVRATAPTGAQVNLNLGEDRNRRRIRQGIERMLPRKLFMEKDAAALSPQWA</sequence>
<dbReference type="Proteomes" id="UP001189429">
    <property type="component" value="Unassembled WGS sequence"/>
</dbReference>
<protein>
    <recommendedName>
        <fullName evidence="3">PROP1-like PPR domain-containing protein</fullName>
    </recommendedName>
</protein>
<accession>A0ABN9QC45</accession>